<dbReference type="EMBL" id="CP060010">
    <property type="protein sequence ID" value="QTN36928.1"/>
    <property type="molecule type" value="Genomic_DNA"/>
</dbReference>
<dbReference type="AlphaFoldDB" id="A0A975I862"/>
<evidence type="ECO:0000256" key="4">
    <source>
        <dbReference type="RuleBase" id="RU000363"/>
    </source>
</evidence>
<dbReference type="SUPFAM" id="SSF51735">
    <property type="entry name" value="NAD(P)-binding Rossmann-fold domains"/>
    <property type="match status" value="1"/>
</dbReference>
<comment type="similarity">
    <text evidence="1 4">Belongs to the short-chain dehydrogenases/reductases (SDR) family.</text>
</comment>
<dbReference type="PRINTS" id="PR00081">
    <property type="entry name" value="GDHRDH"/>
</dbReference>
<evidence type="ECO:0000256" key="1">
    <source>
        <dbReference type="ARBA" id="ARBA00006484"/>
    </source>
</evidence>
<accession>A0A975I862</accession>
<sequence length="292" mass="31546">MPKRIDFENAVVLITGAGAGIGRALSEEALRRGAHVIAVERDAEALESLSGSSLTKAVADVCDAERMREIVAQVLADHGRLDVAIANAGIEKIDPIWAQDPKDFESVINVNVLGVYRTLQPCLAPIIQSGGHLFAVSSIAGIIPFPFGAAYSTSKAAVDMMMRVMRLELLATEATAGAAYFGFIASEMGERVTAHPGVAALSKWMPRPLLGLTPYLTPQQAAERVLNDIEKRKARSYTPGVIRLTYALRGLYAQSDEFLGRYVMGLPKFIKSHYGLPFSDKSDGTSPRQTQK</sequence>
<evidence type="ECO:0000313" key="7">
    <source>
        <dbReference type="Proteomes" id="UP000665026"/>
    </source>
</evidence>
<evidence type="ECO:0000259" key="5">
    <source>
        <dbReference type="SMART" id="SM00822"/>
    </source>
</evidence>
<evidence type="ECO:0000256" key="2">
    <source>
        <dbReference type="ARBA" id="ARBA00022857"/>
    </source>
</evidence>
<protein>
    <submittedName>
        <fullName evidence="6">SDR family NAD(P)-dependent oxidoreductase</fullName>
    </submittedName>
</protein>
<dbReference type="InterPro" id="IPR057326">
    <property type="entry name" value="KR_dom"/>
</dbReference>
<dbReference type="GO" id="GO:0016491">
    <property type="term" value="F:oxidoreductase activity"/>
    <property type="evidence" value="ECO:0007669"/>
    <property type="project" value="UniProtKB-KW"/>
</dbReference>
<proteinExistence type="inferred from homology"/>
<dbReference type="InterPro" id="IPR002347">
    <property type="entry name" value="SDR_fam"/>
</dbReference>
<dbReference type="PANTHER" id="PTHR43391:SF14">
    <property type="entry name" value="DEHYDROGENASE_REDUCTASE SDR FAMILY PROTEIN 7-LIKE"/>
    <property type="match status" value="1"/>
</dbReference>
<dbReference type="Pfam" id="PF00106">
    <property type="entry name" value="adh_short"/>
    <property type="match status" value="1"/>
</dbReference>
<dbReference type="Proteomes" id="UP000665026">
    <property type="component" value="Chromosome"/>
</dbReference>
<evidence type="ECO:0000313" key="6">
    <source>
        <dbReference type="EMBL" id="QTN36928.1"/>
    </source>
</evidence>
<dbReference type="CDD" id="cd05233">
    <property type="entry name" value="SDR_c"/>
    <property type="match status" value="1"/>
</dbReference>
<evidence type="ECO:0000256" key="3">
    <source>
        <dbReference type="ARBA" id="ARBA00023002"/>
    </source>
</evidence>
<dbReference type="PROSITE" id="PS00061">
    <property type="entry name" value="ADH_SHORT"/>
    <property type="match status" value="1"/>
</dbReference>
<reference evidence="6" key="1">
    <citation type="submission" date="2020-07" db="EMBL/GenBank/DDBJ databases">
        <title>Genome sequences of bacteria associated with the marine, planktonic diatom Thalassiosira profunda strain ECT2AJA-044.</title>
        <authorList>
            <person name="Gargas C.B."/>
            <person name="Roberts W.R."/>
            <person name="Alverson A.J."/>
        </authorList>
    </citation>
    <scope>NUCLEOTIDE SEQUENCE</scope>
    <source>
        <strain evidence="6">ECT2AJA-044</strain>
    </source>
</reference>
<feature type="domain" description="Ketoreductase" evidence="5">
    <location>
        <begin position="10"/>
        <end position="187"/>
    </location>
</feature>
<dbReference type="SMART" id="SM00822">
    <property type="entry name" value="PKS_KR"/>
    <property type="match status" value="1"/>
</dbReference>
<dbReference type="RefSeq" id="WP_209357624.1">
    <property type="nucleotide sequence ID" value="NZ_CP060010.1"/>
</dbReference>
<dbReference type="KEGG" id="cact:HZ995_05300"/>
<keyword evidence="3" id="KW-0560">Oxidoreductase</keyword>
<gene>
    <name evidence="6" type="ORF">HZ995_05300</name>
</gene>
<dbReference type="PRINTS" id="PR00080">
    <property type="entry name" value="SDRFAMILY"/>
</dbReference>
<dbReference type="PANTHER" id="PTHR43391">
    <property type="entry name" value="RETINOL DEHYDROGENASE-RELATED"/>
    <property type="match status" value="1"/>
</dbReference>
<dbReference type="InterPro" id="IPR036291">
    <property type="entry name" value="NAD(P)-bd_dom_sf"/>
</dbReference>
<dbReference type="InterPro" id="IPR020904">
    <property type="entry name" value="Sc_DH/Rdtase_CS"/>
</dbReference>
<organism evidence="6 7">
    <name type="scientific">Cognatishimia activa</name>
    <dbReference type="NCBI Taxonomy" id="1715691"/>
    <lineage>
        <taxon>Bacteria</taxon>
        <taxon>Pseudomonadati</taxon>
        <taxon>Pseudomonadota</taxon>
        <taxon>Alphaproteobacteria</taxon>
        <taxon>Rhodobacterales</taxon>
        <taxon>Paracoccaceae</taxon>
        <taxon>Cognatishimia</taxon>
    </lineage>
</organism>
<keyword evidence="2" id="KW-0521">NADP</keyword>
<dbReference type="Gene3D" id="3.40.50.720">
    <property type="entry name" value="NAD(P)-binding Rossmann-like Domain"/>
    <property type="match status" value="1"/>
</dbReference>
<name>A0A975I862_9RHOB</name>